<dbReference type="Gene3D" id="1.10.1060.10">
    <property type="entry name" value="Alpha-helical ferredoxin"/>
    <property type="match status" value="1"/>
</dbReference>
<feature type="transmembrane region" description="Helical" evidence="7">
    <location>
        <begin position="203"/>
        <end position="220"/>
    </location>
</feature>
<keyword evidence="4" id="KW-0560">Oxidoreductase</keyword>
<dbReference type="Gene3D" id="1.20.950.20">
    <property type="entry name" value="Transmembrane di-heme cytochromes, Chain C"/>
    <property type="match status" value="1"/>
</dbReference>
<dbReference type="SUPFAM" id="SSF103501">
    <property type="entry name" value="Respiratory nitrate reductase 1 gamma chain"/>
    <property type="match status" value="1"/>
</dbReference>
<dbReference type="PROSITE" id="PS00198">
    <property type="entry name" value="4FE4S_FER_1"/>
    <property type="match status" value="1"/>
</dbReference>
<name>A0A1D8S1Q1_9EURY</name>
<keyword evidence="2" id="KW-0004">4Fe-4S</keyword>
<dbReference type="InterPro" id="IPR004017">
    <property type="entry name" value="Cys_rich_dom"/>
</dbReference>
<dbReference type="EMBL" id="CP016804">
    <property type="protein sequence ID" value="APE94540.1"/>
    <property type="molecule type" value="Genomic_DNA"/>
</dbReference>
<keyword evidence="5" id="KW-0408">Iron</keyword>
<feature type="transmembrane region" description="Helical" evidence="7">
    <location>
        <begin position="128"/>
        <end position="152"/>
    </location>
</feature>
<keyword evidence="7" id="KW-1133">Transmembrane helix</keyword>
<dbReference type="GO" id="GO:0016491">
    <property type="term" value="F:oxidoreductase activity"/>
    <property type="evidence" value="ECO:0007669"/>
    <property type="project" value="UniProtKB-KW"/>
</dbReference>
<dbReference type="Pfam" id="PF02754">
    <property type="entry name" value="CCG"/>
    <property type="match status" value="2"/>
</dbReference>
<keyword evidence="7" id="KW-0472">Membrane</keyword>
<feature type="transmembrane region" description="Helical" evidence="7">
    <location>
        <begin position="84"/>
        <end position="108"/>
    </location>
</feature>
<dbReference type="RefSeq" id="WP_070364056.1">
    <property type="nucleotide sequence ID" value="NZ_CP016070.1"/>
</dbReference>
<proteinExistence type="inferred from homology"/>
<dbReference type="KEGG" id="halh:HTSR_0065"/>
<evidence type="ECO:0000313" key="11">
    <source>
        <dbReference type="Proteomes" id="UP000185608"/>
    </source>
</evidence>
<dbReference type="Pfam" id="PF13187">
    <property type="entry name" value="Fer4_9"/>
    <property type="match status" value="1"/>
</dbReference>
<feature type="transmembrane region" description="Helical" evidence="7">
    <location>
        <begin position="25"/>
        <end position="42"/>
    </location>
</feature>
<reference evidence="12" key="2">
    <citation type="submission" date="2016-08" db="EMBL/GenBank/DDBJ databases">
        <title>Discovery of first anaerobic lithoheterotrophic haloarchae widely represented in hypersaline habitats.</title>
        <authorList>
            <person name="Sorokin D.Y."/>
            <person name="Kublanov I.V."/>
            <person name="Roman P."/>
            <person name="Sinninghe Damste J.S."/>
            <person name="Golyshin P.N."/>
            <person name="Rojo D."/>
            <person name="Ciordia S."/>
            <person name="Mena Md.C."/>
            <person name="Ferrer M."/>
            <person name="Smedile F."/>
            <person name="Messina E."/>
            <person name="La Cono V."/>
            <person name="Yakimov M.M."/>
        </authorList>
    </citation>
    <scope>NUCLEOTIDE SEQUENCE [LARGE SCALE GENOMIC DNA]</scope>
    <source>
        <strain evidence="12">HSR6</strain>
    </source>
</reference>
<evidence type="ECO:0000256" key="6">
    <source>
        <dbReference type="ARBA" id="ARBA00023014"/>
    </source>
</evidence>
<dbReference type="InterPro" id="IPR017900">
    <property type="entry name" value="4Fe4S_Fe_S_CS"/>
</dbReference>
<dbReference type="InterPro" id="IPR009051">
    <property type="entry name" value="Helical_ferredxn"/>
</dbReference>
<evidence type="ECO:0000256" key="1">
    <source>
        <dbReference type="ARBA" id="ARBA00007097"/>
    </source>
</evidence>
<dbReference type="GO" id="GO:0005886">
    <property type="term" value="C:plasma membrane"/>
    <property type="evidence" value="ECO:0007669"/>
    <property type="project" value="TreeGrafter"/>
</dbReference>
<feature type="domain" description="4Fe-4S ferredoxin-type" evidence="8">
    <location>
        <begin position="295"/>
        <end position="324"/>
    </location>
</feature>
<accession>A0A1J1A8U1</accession>
<dbReference type="SUPFAM" id="SSF46548">
    <property type="entry name" value="alpha-helical ferredoxin"/>
    <property type="match status" value="1"/>
</dbReference>
<dbReference type="GO" id="GO:0051539">
    <property type="term" value="F:4 iron, 4 sulfur cluster binding"/>
    <property type="evidence" value="ECO:0007669"/>
    <property type="project" value="UniProtKB-KW"/>
</dbReference>
<sequence length="701" mass="78915">MVLLAQASDITREAFWQISHAGELVFYYLTIVAVLLFAYGFYRRVERYRQGDEDPFERLDDLVDRIVEATKIVGSNVKQFDRDFFAGLMHSFIFWGFLALLMTTTIVAFEMDVWVKLLQQDRFFVGDFYQSVSMMADIMGFVFVVGMAMALSQRYVTRKDRLWGEHTRLEDDLFVWALFLLGVGGFLQESIRIVGAGMPEFETVSVVGYALASVFTGLGMDPEMAATLYRPLWWSHALLALGFVATVPYAKPVHMLTSYANVVTRDPKAGVRLPGVPEDASPEEIGTTDIEDFSWKQLLDHDACTKCGRCTSVCPANQSGRPLDPRNVILDLRKYGRELEAGETEEIPIISGEEESVIDPETMESCMTCMACVDACPVEIEHVTQFTEMNRRLTESGAMDENVQEAMMGLFQQGNSFGEPEAQRAEWTEELEFDIPDARETEVDYLWYVGDYPSFDDRNQKVARSLARIFEAADVSYGILYEDEKNAGNDIRRVGEEGLFEMLAMENIETFESVDYDQMVTTDPHAYNTFKNEYEQFGWERGDDVVHYTQVVEDLVESGALPLEGTELDTRATFHDPCHLGRYNDEFEAPRAVLDSTGAELDEMPRNKSDSYCCGGGGGGLWLDPDEDEKPAEERIREALEDTDGGEDVDQFVVSCPMCMTMYEDGAKSGGYQDDIEVVDLAEMVWDALEANGAAESVAAD</sequence>
<comment type="similarity">
    <text evidence="1">Belongs to the HdrC family.</text>
</comment>
<dbReference type="PANTHER" id="PTHR43255:SF1">
    <property type="entry name" value="IRON-SULFUR-BINDING OXIDOREDUCTASE FADF-RELATED"/>
    <property type="match status" value="1"/>
</dbReference>
<dbReference type="PATRIC" id="fig|1855411.3.peg.65"/>
<evidence type="ECO:0000313" key="10">
    <source>
        <dbReference type="EMBL" id="APE94540.1"/>
    </source>
</evidence>
<evidence type="ECO:0000313" key="12">
    <source>
        <dbReference type="Proteomes" id="UP000186165"/>
    </source>
</evidence>
<dbReference type="GO" id="GO:0046872">
    <property type="term" value="F:metal ion binding"/>
    <property type="evidence" value="ECO:0007669"/>
    <property type="project" value="UniProtKB-KW"/>
</dbReference>
<dbReference type="Proteomes" id="UP000186165">
    <property type="component" value="Chromosome"/>
</dbReference>
<dbReference type="Proteomes" id="UP000185608">
    <property type="component" value="Chromosome"/>
</dbReference>
<dbReference type="KEGG" id="hhsr:HSR6_0064"/>
<evidence type="ECO:0000256" key="5">
    <source>
        <dbReference type="ARBA" id="ARBA00023004"/>
    </source>
</evidence>
<dbReference type="AlphaFoldDB" id="A0A1D8S1Q1"/>
<evidence type="ECO:0000256" key="2">
    <source>
        <dbReference type="ARBA" id="ARBA00022485"/>
    </source>
</evidence>
<keyword evidence="3" id="KW-0479">Metal-binding</keyword>
<feature type="transmembrane region" description="Helical" evidence="7">
    <location>
        <begin position="232"/>
        <end position="250"/>
    </location>
</feature>
<evidence type="ECO:0000259" key="8">
    <source>
        <dbReference type="PROSITE" id="PS51379"/>
    </source>
</evidence>
<evidence type="ECO:0000313" key="9">
    <source>
        <dbReference type="EMBL" id="AOW79275.1"/>
    </source>
</evidence>
<keyword evidence="12" id="KW-1185">Reference proteome</keyword>
<dbReference type="InterPro" id="IPR017896">
    <property type="entry name" value="4Fe4S_Fe-S-bd"/>
</dbReference>
<feature type="transmembrane region" description="Helical" evidence="7">
    <location>
        <begin position="173"/>
        <end position="191"/>
    </location>
</feature>
<organism evidence="9 11">
    <name type="scientific">Halodesulfurarchaeum formicicum</name>
    <dbReference type="NCBI Taxonomy" id="1873524"/>
    <lineage>
        <taxon>Archaea</taxon>
        <taxon>Methanobacteriati</taxon>
        <taxon>Methanobacteriota</taxon>
        <taxon>Stenosarchaea group</taxon>
        <taxon>Halobacteria</taxon>
        <taxon>Halobacteriales</taxon>
        <taxon>Halobacteriaceae</taxon>
        <taxon>Halodesulfurarchaeum</taxon>
    </lineage>
</organism>
<gene>
    <name evidence="10" type="ORF">HSR6_0064</name>
    <name evidence="9" type="ORF">HTSR_0065</name>
</gene>
<keyword evidence="7" id="KW-0812">Transmembrane</keyword>
<dbReference type="OrthoDB" id="42878at2157"/>
<reference evidence="10" key="3">
    <citation type="journal article" date="2017" name="ISME J.">
        <title>Discovery of anaerobic lithoheterotrophic haloarchaea, ubiquitous in hypersaline habitats.</title>
        <authorList>
            <person name="Sorokin D.Y."/>
            <person name="Messina E."/>
            <person name="Smedile F."/>
            <person name="Roman P."/>
            <person name="Damste J.S.S."/>
            <person name="Ciordia S."/>
            <person name="Mena M.C."/>
            <person name="Ferrer M."/>
            <person name="Golyshin P.N."/>
            <person name="Kublanov I.V."/>
            <person name="Samarov N.I."/>
            <person name="Toshchakov S.V."/>
            <person name="La Cono V."/>
            <person name="Yakimov M.M."/>
        </authorList>
    </citation>
    <scope>NUCLEOTIDE SEQUENCE</scope>
    <source>
        <strain evidence="10">HSR6</strain>
    </source>
</reference>
<dbReference type="STRING" id="1873524.HSR6_0064"/>
<protein>
    <submittedName>
        <fullName evidence="9">Fe-S oxidoreductase</fullName>
    </submittedName>
</protein>
<evidence type="ECO:0000256" key="4">
    <source>
        <dbReference type="ARBA" id="ARBA00023002"/>
    </source>
</evidence>
<accession>A0A1D8S1Q1</accession>
<reference evidence="9 11" key="1">
    <citation type="submission" date="2016-06" db="EMBL/GenBank/DDBJ databases">
        <title>Discovery of anaerobic lithoheterotrophic haloarchaeon capable of sulfur respiration by hydrogen and formate.</title>
        <authorList>
            <person name="Sorokin D.Y."/>
            <person name="Kublanov I.V."/>
            <person name="Roman P."/>
            <person name="Sinninghe Damste J.S."/>
            <person name="Golyshin P.N."/>
            <person name="Rojo D."/>
            <person name="Ciordia S."/>
            <person name="Mena Md.C."/>
            <person name="Ferrer M."/>
            <person name="Smedile F."/>
            <person name="Messina E."/>
            <person name="La Cono V."/>
            <person name="Yakimov M.M."/>
        </authorList>
    </citation>
    <scope>NUCLEOTIDE SEQUENCE [LARGE SCALE GENOMIC DNA]</scope>
    <source>
        <strain evidence="9 11">HTSR1</strain>
    </source>
</reference>
<dbReference type="GeneID" id="30416591"/>
<feature type="domain" description="4Fe-4S ferredoxin-type" evidence="8">
    <location>
        <begin position="354"/>
        <end position="386"/>
    </location>
</feature>
<dbReference type="PROSITE" id="PS51379">
    <property type="entry name" value="4FE4S_FER_2"/>
    <property type="match status" value="2"/>
</dbReference>
<keyword evidence="6" id="KW-0411">Iron-sulfur</keyword>
<evidence type="ECO:0000256" key="7">
    <source>
        <dbReference type="SAM" id="Phobius"/>
    </source>
</evidence>
<dbReference type="EMBL" id="CP016070">
    <property type="protein sequence ID" value="AOW79275.1"/>
    <property type="molecule type" value="Genomic_DNA"/>
</dbReference>
<evidence type="ECO:0000256" key="3">
    <source>
        <dbReference type="ARBA" id="ARBA00022723"/>
    </source>
</evidence>
<dbReference type="PANTHER" id="PTHR43255">
    <property type="entry name" value="IRON-SULFUR-BINDING OXIDOREDUCTASE FADF-RELATED-RELATED"/>
    <property type="match status" value="1"/>
</dbReference>
<dbReference type="InterPro" id="IPR036197">
    <property type="entry name" value="NarG-like_sf"/>
</dbReference>
<dbReference type="InterPro" id="IPR051460">
    <property type="entry name" value="HdrC_iron-sulfur_subunit"/>
</dbReference>